<evidence type="ECO:0000256" key="2">
    <source>
        <dbReference type="ARBA" id="ARBA00022630"/>
    </source>
</evidence>
<dbReference type="Gene3D" id="3.30.9.10">
    <property type="entry name" value="D-Amino Acid Oxidase, subunit A, domain 2"/>
    <property type="match status" value="1"/>
</dbReference>
<dbReference type="InterPro" id="IPR036188">
    <property type="entry name" value="FAD/NAD-bd_sf"/>
</dbReference>
<organism evidence="7 8">
    <name type="scientific">Gemmata algarum</name>
    <dbReference type="NCBI Taxonomy" id="2975278"/>
    <lineage>
        <taxon>Bacteria</taxon>
        <taxon>Pseudomonadati</taxon>
        <taxon>Planctomycetota</taxon>
        <taxon>Planctomycetia</taxon>
        <taxon>Gemmatales</taxon>
        <taxon>Gemmataceae</taxon>
        <taxon>Gemmata</taxon>
    </lineage>
</organism>
<dbReference type="EC" id="1.1.3.-" evidence="7"/>
<name>A0ABU5EX82_9BACT</name>
<keyword evidence="2" id="KW-0285">Flavoprotein</keyword>
<protein>
    <submittedName>
        <fullName evidence="7">L-2-hydroxyglutarate oxidase</fullName>
        <ecNumber evidence="7">1.1.3.-</ecNumber>
    </submittedName>
</protein>
<comment type="caution">
    <text evidence="7">The sequence shown here is derived from an EMBL/GenBank/DDBJ whole genome shotgun (WGS) entry which is preliminary data.</text>
</comment>
<dbReference type="Pfam" id="PF01266">
    <property type="entry name" value="DAO"/>
    <property type="match status" value="1"/>
</dbReference>
<dbReference type="Proteomes" id="UP001272242">
    <property type="component" value="Unassembled WGS sequence"/>
</dbReference>
<keyword evidence="3" id="KW-0274">FAD</keyword>
<accession>A0ABU5EX82</accession>
<dbReference type="GO" id="GO:0016491">
    <property type="term" value="F:oxidoreductase activity"/>
    <property type="evidence" value="ECO:0007669"/>
    <property type="project" value="UniProtKB-KW"/>
</dbReference>
<dbReference type="PANTHER" id="PTHR43104:SF2">
    <property type="entry name" value="L-2-HYDROXYGLUTARATE DEHYDROGENASE, MITOCHONDRIAL"/>
    <property type="match status" value="1"/>
</dbReference>
<evidence type="ECO:0000313" key="7">
    <source>
        <dbReference type="EMBL" id="MDY3559786.1"/>
    </source>
</evidence>
<comment type="cofactor">
    <cofactor evidence="1">
        <name>FAD</name>
        <dbReference type="ChEBI" id="CHEBI:57692"/>
    </cofactor>
</comment>
<dbReference type="SUPFAM" id="SSF51905">
    <property type="entry name" value="FAD/NAD(P)-binding domain"/>
    <property type="match status" value="1"/>
</dbReference>
<sequence length="397" mass="42789">MHTTDVLIVGGGIVGLGTGLALAGRATVTVIEAEGHLAQHQTGHNSGVIHSGLYYKPGSAKALNCAAGRELMYQFCAENGVPHDRCGKLVVATDESELPALAELERRGAANGLTGIQRLSAAEMREIEPHVNGVAALRVPETGIVNYKAVSEVYARKITDAGGSVHTGTQFLGCRTEQDALTAETNAGPVRAKLLVNCAGLHSDRVARLCGIEPGVRIVPFRGEYYELKPRAERLCRHLIYPVPDARLPFLGVHFTRMIGGGVECGPNAVLAFKREGYRFRDVDLSDLAELAVNPGFWKMARKFWRVGLHEMYRSLSRRAFWHALRKLIPEVSFHDLVPAGAGVRAQAVAPDGKLVDDFFVCQAPRMIHVLNAPSPAATASLAIGRSIADAVLKELV</sequence>
<dbReference type="Gene3D" id="3.50.50.60">
    <property type="entry name" value="FAD/NAD(P)-binding domain"/>
    <property type="match status" value="1"/>
</dbReference>
<evidence type="ECO:0000256" key="1">
    <source>
        <dbReference type="ARBA" id="ARBA00001974"/>
    </source>
</evidence>
<dbReference type="RefSeq" id="WP_320686486.1">
    <property type="nucleotide sequence ID" value="NZ_JAXBLV010000133.1"/>
</dbReference>
<keyword evidence="4 7" id="KW-0560">Oxidoreductase</keyword>
<dbReference type="NCBIfam" id="NF008726">
    <property type="entry name" value="PRK11728.1"/>
    <property type="match status" value="1"/>
</dbReference>
<comment type="similarity">
    <text evidence="5">Belongs to the L2HGDH family.</text>
</comment>
<gene>
    <name evidence="7" type="primary">lhgO</name>
    <name evidence="7" type="ORF">R5W23_000944</name>
</gene>
<evidence type="ECO:0000313" key="8">
    <source>
        <dbReference type="Proteomes" id="UP001272242"/>
    </source>
</evidence>
<dbReference type="InterPro" id="IPR006076">
    <property type="entry name" value="FAD-dep_OxRdtase"/>
</dbReference>
<dbReference type="EMBL" id="JAXBLV010000133">
    <property type="protein sequence ID" value="MDY3559786.1"/>
    <property type="molecule type" value="Genomic_DNA"/>
</dbReference>
<dbReference type="PANTHER" id="PTHR43104">
    <property type="entry name" value="L-2-HYDROXYGLUTARATE DEHYDROGENASE, MITOCHONDRIAL"/>
    <property type="match status" value="1"/>
</dbReference>
<reference evidence="8" key="1">
    <citation type="journal article" date="2023" name="Mar. Drugs">
        <title>Gemmata algarum, a Novel Planctomycete Isolated from an Algal Mat, Displays Antimicrobial Activity.</title>
        <authorList>
            <person name="Kumar G."/>
            <person name="Kallscheuer N."/>
            <person name="Kashif M."/>
            <person name="Ahamad S."/>
            <person name="Jagadeeshwari U."/>
            <person name="Pannikurungottu S."/>
            <person name="Haufschild T."/>
            <person name="Kabuu M."/>
            <person name="Sasikala C."/>
            <person name="Jogler C."/>
            <person name="Ramana C."/>
        </authorList>
    </citation>
    <scope>NUCLEOTIDE SEQUENCE [LARGE SCALE GENOMIC DNA]</scope>
    <source>
        <strain evidence="8">JC673</strain>
    </source>
</reference>
<evidence type="ECO:0000256" key="4">
    <source>
        <dbReference type="ARBA" id="ARBA00023002"/>
    </source>
</evidence>
<feature type="domain" description="FAD dependent oxidoreductase" evidence="6">
    <location>
        <begin position="5"/>
        <end position="390"/>
    </location>
</feature>
<keyword evidence="8" id="KW-1185">Reference proteome</keyword>
<proteinExistence type="inferred from homology"/>
<evidence type="ECO:0000259" key="6">
    <source>
        <dbReference type="Pfam" id="PF01266"/>
    </source>
</evidence>
<evidence type="ECO:0000256" key="5">
    <source>
        <dbReference type="ARBA" id="ARBA00037941"/>
    </source>
</evidence>
<evidence type="ECO:0000256" key="3">
    <source>
        <dbReference type="ARBA" id="ARBA00022827"/>
    </source>
</evidence>